<dbReference type="CDD" id="cd03257">
    <property type="entry name" value="ABC_NikE_OppD_transporters"/>
    <property type="match status" value="1"/>
</dbReference>
<keyword evidence="3" id="KW-0813">Transport</keyword>
<dbReference type="Gene3D" id="3.40.50.300">
    <property type="entry name" value="P-loop containing nucleotide triphosphate hydrolases"/>
    <property type="match status" value="1"/>
</dbReference>
<evidence type="ECO:0000256" key="5">
    <source>
        <dbReference type="ARBA" id="ARBA00022741"/>
    </source>
</evidence>
<evidence type="ECO:0000256" key="6">
    <source>
        <dbReference type="ARBA" id="ARBA00022840"/>
    </source>
</evidence>
<sequence>MTAAPVLSVAGLTVLAGEARGAAGARGATGARGAAGARRAGEPARRLVDDLSFTVAAGERLAIIGESGSGKSLTALAVAGLLAPGLQASGSVSVAGREVVGAPEAVLNRVRGAGVSLVFQEPRTALDPLMRIGRQIAEPLRRHRGLRGTELRDGVRGLMREVALPERAEQAFPHEVSGGQRQRVAIAMALACDPKVLIADEPTTALDVTVQAGILELLQREVRERDMALVFITHDMGVVAEVAERVVVLRSGRKVEEGSVAGTIAAPQHPYTQRLVEGARLLDAALAGTWSPSAVTGPVGGPLGGDGSPER</sequence>
<evidence type="ECO:0000256" key="3">
    <source>
        <dbReference type="ARBA" id="ARBA00022448"/>
    </source>
</evidence>
<proteinExistence type="inferred from homology"/>
<dbReference type="GO" id="GO:0016887">
    <property type="term" value="F:ATP hydrolysis activity"/>
    <property type="evidence" value="ECO:0007669"/>
    <property type="project" value="InterPro"/>
</dbReference>
<feature type="domain" description="ABC transporter" evidence="8">
    <location>
        <begin position="31"/>
        <end position="276"/>
    </location>
</feature>
<dbReference type="Pfam" id="PF00005">
    <property type="entry name" value="ABC_tran"/>
    <property type="match status" value="1"/>
</dbReference>
<dbReference type="PROSITE" id="PS00211">
    <property type="entry name" value="ABC_TRANSPORTER_1"/>
    <property type="match status" value="1"/>
</dbReference>
<dbReference type="InterPro" id="IPR003439">
    <property type="entry name" value="ABC_transporter-like_ATP-bd"/>
</dbReference>
<evidence type="ECO:0000256" key="7">
    <source>
        <dbReference type="ARBA" id="ARBA00023136"/>
    </source>
</evidence>
<dbReference type="InterPro" id="IPR003593">
    <property type="entry name" value="AAA+_ATPase"/>
</dbReference>
<keyword evidence="4" id="KW-1003">Cell membrane</keyword>
<comment type="subcellular location">
    <subcellularLocation>
        <location evidence="1">Cell membrane</location>
        <topology evidence="1">Peripheral membrane protein</topology>
    </subcellularLocation>
</comment>
<dbReference type="InterPro" id="IPR017871">
    <property type="entry name" value="ABC_transporter-like_CS"/>
</dbReference>
<dbReference type="RefSeq" id="WP_139930074.1">
    <property type="nucleotide sequence ID" value="NZ_CP040915.1"/>
</dbReference>
<evidence type="ECO:0000256" key="1">
    <source>
        <dbReference type="ARBA" id="ARBA00004202"/>
    </source>
</evidence>
<dbReference type="AlphaFoldDB" id="A0A5B8C8U5"/>
<evidence type="ECO:0000256" key="2">
    <source>
        <dbReference type="ARBA" id="ARBA00005417"/>
    </source>
</evidence>
<dbReference type="OrthoDB" id="8481147at2"/>
<dbReference type="SMART" id="SM00382">
    <property type="entry name" value="AAA"/>
    <property type="match status" value="1"/>
</dbReference>
<dbReference type="InterPro" id="IPR027417">
    <property type="entry name" value="P-loop_NTPase"/>
</dbReference>
<dbReference type="InterPro" id="IPR050388">
    <property type="entry name" value="ABC_Ni/Peptide_Import"/>
</dbReference>
<dbReference type="EMBL" id="CP040915">
    <property type="protein sequence ID" value="QDC25825.1"/>
    <property type="molecule type" value="Genomic_DNA"/>
</dbReference>
<comment type="similarity">
    <text evidence="2">Belongs to the ABC transporter superfamily.</text>
</comment>
<dbReference type="SUPFAM" id="SSF52540">
    <property type="entry name" value="P-loop containing nucleoside triphosphate hydrolases"/>
    <property type="match status" value="1"/>
</dbReference>
<evidence type="ECO:0000256" key="4">
    <source>
        <dbReference type="ARBA" id="ARBA00022475"/>
    </source>
</evidence>
<dbReference type="Proteomes" id="UP000314616">
    <property type="component" value="Chromosome"/>
</dbReference>
<keyword evidence="6 9" id="KW-0067">ATP-binding</keyword>
<dbReference type="PANTHER" id="PTHR43297">
    <property type="entry name" value="OLIGOPEPTIDE TRANSPORT ATP-BINDING PROTEIN APPD"/>
    <property type="match status" value="1"/>
</dbReference>
<dbReference type="PROSITE" id="PS50893">
    <property type="entry name" value="ABC_TRANSPORTER_2"/>
    <property type="match status" value="1"/>
</dbReference>
<evidence type="ECO:0000259" key="8">
    <source>
        <dbReference type="PROSITE" id="PS50893"/>
    </source>
</evidence>
<dbReference type="GO" id="GO:0005524">
    <property type="term" value="F:ATP binding"/>
    <property type="evidence" value="ECO:0007669"/>
    <property type="project" value="UniProtKB-KW"/>
</dbReference>
<keyword evidence="5" id="KW-0547">Nucleotide-binding</keyword>
<dbReference type="PANTHER" id="PTHR43297:SF2">
    <property type="entry name" value="DIPEPTIDE TRANSPORT ATP-BINDING PROTEIN DPPD"/>
    <property type="match status" value="1"/>
</dbReference>
<evidence type="ECO:0000313" key="9">
    <source>
        <dbReference type="EMBL" id="QDC25825.1"/>
    </source>
</evidence>
<protein>
    <submittedName>
        <fullName evidence="9">ABC transporter ATP-binding protein</fullName>
    </submittedName>
</protein>
<gene>
    <name evidence="9" type="ORF">FE374_15470</name>
</gene>
<name>A0A5B8C8U5_9MICO</name>
<evidence type="ECO:0000313" key="10">
    <source>
        <dbReference type="Proteomes" id="UP000314616"/>
    </source>
</evidence>
<keyword evidence="7" id="KW-0472">Membrane</keyword>
<reference evidence="9 10" key="1">
    <citation type="submission" date="2019-05" db="EMBL/GenBank/DDBJ databases">
        <title>Georgenia *** sp. nov., and Georgenia *** sp. nov., isolated from the intestinal contents of plateau pika (Ochotona curzoniae) in the Qinghai-Tibet plateau of China.</title>
        <authorList>
            <person name="Tian Z."/>
        </authorList>
    </citation>
    <scope>NUCLEOTIDE SEQUENCE [LARGE SCALE GENOMIC DNA]</scope>
    <source>
        <strain evidence="9 10">Z443</strain>
    </source>
</reference>
<organism evidence="9 10">
    <name type="scientific">Georgenia yuyongxinii</name>
    <dbReference type="NCBI Taxonomy" id="2589797"/>
    <lineage>
        <taxon>Bacteria</taxon>
        <taxon>Bacillati</taxon>
        <taxon>Actinomycetota</taxon>
        <taxon>Actinomycetes</taxon>
        <taxon>Micrococcales</taxon>
        <taxon>Bogoriellaceae</taxon>
        <taxon>Georgenia</taxon>
    </lineage>
</organism>
<accession>A0A5B8C8U5</accession>
<dbReference type="GO" id="GO:0005886">
    <property type="term" value="C:plasma membrane"/>
    <property type="evidence" value="ECO:0007669"/>
    <property type="project" value="UniProtKB-SubCell"/>
</dbReference>
<dbReference type="KEGG" id="gyu:FE374_15470"/>